<dbReference type="InterPro" id="IPR010071">
    <property type="entry name" value="AA_adenyl_dom"/>
</dbReference>
<evidence type="ECO:0000313" key="7">
    <source>
        <dbReference type="Proteomes" id="UP000730482"/>
    </source>
</evidence>
<keyword evidence="3" id="KW-0597">Phosphoprotein</keyword>
<dbReference type="SUPFAM" id="SSF56801">
    <property type="entry name" value="Acetyl-CoA synthetase-like"/>
    <property type="match status" value="1"/>
</dbReference>
<organism evidence="6 7">
    <name type="scientific">Catenulispora pinistramenti</name>
    <dbReference type="NCBI Taxonomy" id="2705254"/>
    <lineage>
        <taxon>Bacteria</taxon>
        <taxon>Bacillati</taxon>
        <taxon>Actinomycetota</taxon>
        <taxon>Actinomycetes</taxon>
        <taxon>Catenulisporales</taxon>
        <taxon>Catenulisporaceae</taxon>
        <taxon>Catenulispora</taxon>
    </lineage>
</organism>
<feature type="compositionally biased region" description="Basic and acidic residues" evidence="4">
    <location>
        <begin position="588"/>
        <end position="602"/>
    </location>
</feature>
<dbReference type="NCBIfam" id="TIGR01733">
    <property type="entry name" value="AA-adenyl-dom"/>
    <property type="match status" value="1"/>
</dbReference>
<feature type="domain" description="Carrier" evidence="5">
    <location>
        <begin position="961"/>
        <end position="1036"/>
    </location>
</feature>
<sequence length="1057" mass="112275">MTITTTPVPLAAAQAGMWFAQQLDRANPIFAGGQYLDIEGAVDPELLRQAVVRALLESEALHVRFLATESGPAQIPVPGEVPVPLEDLSGEPDPKAAALARMWQEMARPIDLEQGPLFTCILFRVAPDRYFWFNRAHHIVCDGYTSSLVAGRVAQIYSALATGGSPEDGRLGPAASLLDADAEYRAGEQFHADREYWTDRLAGVGEVHGLSDGTALPARTFLRETVEVGADVRDGFQALARGVRTSHSVVVCAAMAVYLSRMRGVREVVIGLPVAARFGAVQKNTAGMAANVVPLRLDVDPALSLAEFVRRTADEIKKALAHQRYRFEDLRRDLKLTGGQRLYGPSVDVLRFQEDLGFHGARATVDILSNGPVEDFNLAVYSGASIPGLRVCLDANPRLYPTDVLAGHRDRLAVLFTAIGAADPAVPIGDLEFLLPAERADLLGDWYGPTTPVDPTDIADQLAGQVRQHPDRVAVVCDGEQLTYAELDARANRLARRLVAEGAGPERFLAVALPRTPDLLVALLAVLKTGAAYVPLDVTYPADRIAYMLELSNPVLALATAGTESVLASAPAVPRLLLDDPEVRRDLENRSPDRLAEGERPVPPRPGNPAYAIFTSGSTGRPKGVVITRQALAGFTAWAVEALGRNTLAHTLAATSLSFDPSVLEIFAPLRCGGTVELLSGPLALGGRELSGGYAGSVPSVMATLLSGPGVQMTAGTIGFTGEALSGSVANRVREAVPGCRIANLYGPTEVTVYATAWISEPGDSSAPPVGRALPNTRVYVLDDRLRPVPVGAVGEIYVEGAGLARGYLARPDLTADRFVASPFGVAGARMYRTGDLGRWRTGGVLEHLGRADDQVKVRGFRVEPAEVQAVLGRLPGVRHAVVATRGATADTKRLVAYVVPAEGSTLTWPELAVRLGADLPPYMVPSAGVILGTLPLNPNGKLDRAALPEPEAAAETGGRPARTPAEATLCEIAAELLGVPRIGIDDDYFALGANSLTAVKLIARVRSALNVELDLRALFDAQTISRLFDDHLTAALAAASADPARPALVPRPRRIP</sequence>
<dbReference type="Pfam" id="PF00550">
    <property type="entry name" value="PP-binding"/>
    <property type="match status" value="1"/>
</dbReference>
<dbReference type="RefSeq" id="WP_212009317.1">
    <property type="nucleotide sequence ID" value="NZ_JAAFYZ010000033.1"/>
</dbReference>
<evidence type="ECO:0000256" key="2">
    <source>
        <dbReference type="ARBA" id="ARBA00022450"/>
    </source>
</evidence>
<dbReference type="Gene3D" id="3.30.559.10">
    <property type="entry name" value="Chloramphenicol acetyltransferase-like domain"/>
    <property type="match status" value="1"/>
</dbReference>
<dbReference type="SMART" id="SM00823">
    <property type="entry name" value="PKS_PP"/>
    <property type="match status" value="1"/>
</dbReference>
<dbReference type="CDD" id="cd05930">
    <property type="entry name" value="A_NRPS"/>
    <property type="match status" value="1"/>
</dbReference>
<dbReference type="PANTHER" id="PTHR45527">
    <property type="entry name" value="NONRIBOSOMAL PEPTIDE SYNTHETASE"/>
    <property type="match status" value="1"/>
</dbReference>
<dbReference type="Gene3D" id="3.40.50.1820">
    <property type="entry name" value="alpha/beta hydrolase"/>
    <property type="match status" value="1"/>
</dbReference>
<dbReference type="InterPro" id="IPR029058">
    <property type="entry name" value="AB_hydrolase_fold"/>
</dbReference>
<keyword evidence="7" id="KW-1185">Reference proteome</keyword>
<evidence type="ECO:0000313" key="6">
    <source>
        <dbReference type="EMBL" id="MBS2547737.1"/>
    </source>
</evidence>
<reference evidence="6 7" key="1">
    <citation type="submission" date="2020-02" db="EMBL/GenBank/DDBJ databases">
        <title>Acidophilic actinobacteria isolated from forest soil.</title>
        <authorList>
            <person name="Golinska P."/>
        </authorList>
    </citation>
    <scope>NUCLEOTIDE SEQUENCE [LARGE SCALE GENOMIC DNA]</scope>
    <source>
        <strain evidence="6 7">NL8</strain>
    </source>
</reference>
<dbReference type="Proteomes" id="UP000730482">
    <property type="component" value="Unassembled WGS sequence"/>
</dbReference>
<protein>
    <submittedName>
        <fullName evidence="6">Amino acid adenylation domain-containing protein</fullName>
    </submittedName>
</protein>
<dbReference type="InterPro" id="IPR036736">
    <property type="entry name" value="ACP-like_sf"/>
</dbReference>
<dbReference type="Pfam" id="PF13193">
    <property type="entry name" value="AMP-binding_C"/>
    <property type="match status" value="1"/>
</dbReference>
<dbReference type="Gene3D" id="3.30.559.30">
    <property type="entry name" value="Nonribosomal peptide synthetase, condensation domain"/>
    <property type="match status" value="1"/>
</dbReference>
<dbReference type="InterPro" id="IPR001242">
    <property type="entry name" value="Condensation_dom"/>
</dbReference>
<dbReference type="SUPFAM" id="SSF52777">
    <property type="entry name" value="CoA-dependent acyltransferases"/>
    <property type="match status" value="2"/>
</dbReference>
<dbReference type="PANTHER" id="PTHR45527:SF1">
    <property type="entry name" value="FATTY ACID SYNTHASE"/>
    <property type="match status" value="1"/>
</dbReference>
<keyword evidence="2" id="KW-0596">Phosphopantetheine</keyword>
<dbReference type="InterPro" id="IPR045851">
    <property type="entry name" value="AMP-bd_C_sf"/>
</dbReference>
<evidence type="ECO:0000256" key="1">
    <source>
        <dbReference type="ARBA" id="ARBA00001957"/>
    </source>
</evidence>
<dbReference type="InterPro" id="IPR006162">
    <property type="entry name" value="Ppantetheine_attach_site"/>
</dbReference>
<dbReference type="Gene3D" id="3.30.300.30">
    <property type="match status" value="1"/>
</dbReference>
<dbReference type="EMBL" id="JAAFYZ010000033">
    <property type="protein sequence ID" value="MBS2547737.1"/>
    <property type="molecule type" value="Genomic_DNA"/>
</dbReference>
<evidence type="ECO:0000256" key="3">
    <source>
        <dbReference type="ARBA" id="ARBA00022553"/>
    </source>
</evidence>
<name>A0ABS5KNV7_9ACTN</name>
<dbReference type="InterPro" id="IPR023213">
    <property type="entry name" value="CAT-like_dom_sf"/>
</dbReference>
<dbReference type="Gene3D" id="3.40.50.980">
    <property type="match status" value="2"/>
</dbReference>
<dbReference type="Gene3D" id="2.30.38.10">
    <property type="entry name" value="Luciferase, Domain 3"/>
    <property type="match status" value="1"/>
</dbReference>
<dbReference type="InterPro" id="IPR020806">
    <property type="entry name" value="PKS_PP-bd"/>
</dbReference>
<dbReference type="PROSITE" id="PS00012">
    <property type="entry name" value="PHOSPHOPANTETHEINE"/>
    <property type="match status" value="1"/>
</dbReference>
<gene>
    <name evidence="6" type="ORF">KGQ19_12750</name>
</gene>
<accession>A0ABS5KNV7</accession>
<comment type="cofactor">
    <cofactor evidence="1">
        <name>pantetheine 4'-phosphate</name>
        <dbReference type="ChEBI" id="CHEBI:47942"/>
    </cofactor>
</comment>
<dbReference type="InterPro" id="IPR009081">
    <property type="entry name" value="PP-bd_ACP"/>
</dbReference>
<evidence type="ECO:0000256" key="4">
    <source>
        <dbReference type="SAM" id="MobiDB-lite"/>
    </source>
</evidence>
<dbReference type="PROSITE" id="PS50075">
    <property type="entry name" value="CARRIER"/>
    <property type="match status" value="1"/>
</dbReference>
<dbReference type="SUPFAM" id="SSF47336">
    <property type="entry name" value="ACP-like"/>
    <property type="match status" value="1"/>
</dbReference>
<evidence type="ECO:0000259" key="5">
    <source>
        <dbReference type="PROSITE" id="PS50075"/>
    </source>
</evidence>
<dbReference type="InterPro" id="IPR025110">
    <property type="entry name" value="AMP-bd_C"/>
</dbReference>
<dbReference type="InterPro" id="IPR000873">
    <property type="entry name" value="AMP-dep_synth/lig_dom"/>
</dbReference>
<proteinExistence type="predicted"/>
<feature type="region of interest" description="Disordered" evidence="4">
    <location>
        <begin position="588"/>
        <end position="616"/>
    </location>
</feature>
<comment type="caution">
    <text evidence="6">The sequence shown here is derived from an EMBL/GenBank/DDBJ whole genome shotgun (WGS) entry which is preliminary data.</text>
</comment>
<dbReference type="Pfam" id="PF00501">
    <property type="entry name" value="AMP-binding"/>
    <property type="match status" value="1"/>
</dbReference>
<dbReference type="Pfam" id="PF00668">
    <property type="entry name" value="Condensation"/>
    <property type="match status" value="1"/>
</dbReference>